<reference evidence="5" key="1">
    <citation type="submission" date="2025-08" db="UniProtKB">
        <authorList>
            <consortium name="RefSeq"/>
        </authorList>
    </citation>
    <scope>IDENTIFICATION</scope>
    <source>
        <tissue evidence="5">Muscle</tissue>
    </source>
</reference>
<feature type="region of interest" description="Disordered" evidence="2">
    <location>
        <begin position="1"/>
        <end position="32"/>
    </location>
</feature>
<keyword evidence="3" id="KW-0472">Membrane</keyword>
<dbReference type="RefSeq" id="XP_022243672.1">
    <property type="nucleotide sequence ID" value="XM_022387964.1"/>
</dbReference>
<gene>
    <name evidence="5" type="primary">LOC106461091</name>
</gene>
<dbReference type="Proteomes" id="UP000694941">
    <property type="component" value="Unplaced"/>
</dbReference>
<feature type="transmembrane region" description="Helical" evidence="3">
    <location>
        <begin position="155"/>
        <end position="177"/>
    </location>
</feature>
<sequence length="182" mass="20409">MNSTEDNRERTPNTNEEEPSNKRKRSEVEVEEENQETLLKKLLMTFHHTVSERLDSIENRLECVTNSCKALEEKLEVLDAAWKESSSTQHFISTAGSPGSVSSEESEHCAVSLGSSVTFITLNSEGELEIYHEFFVFTTYNGVMDIINHFSAFSFTVYCMISLSLCALCCGICIPAFTALNL</sequence>
<keyword evidence="1" id="KW-0175">Coiled coil</keyword>
<accession>A0ABM1SJ67</accession>
<evidence type="ECO:0000313" key="4">
    <source>
        <dbReference type="Proteomes" id="UP000694941"/>
    </source>
</evidence>
<feature type="compositionally biased region" description="Basic and acidic residues" evidence="2">
    <location>
        <begin position="1"/>
        <end position="11"/>
    </location>
</feature>
<organism evidence="4 5">
    <name type="scientific">Limulus polyphemus</name>
    <name type="common">Atlantic horseshoe crab</name>
    <dbReference type="NCBI Taxonomy" id="6850"/>
    <lineage>
        <taxon>Eukaryota</taxon>
        <taxon>Metazoa</taxon>
        <taxon>Ecdysozoa</taxon>
        <taxon>Arthropoda</taxon>
        <taxon>Chelicerata</taxon>
        <taxon>Merostomata</taxon>
        <taxon>Xiphosura</taxon>
        <taxon>Limulidae</taxon>
        <taxon>Limulus</taxon>
    </lineage>
</organism>
<dbReference type="PANTHER" id="PTHR16243:SF2">
    <property type="entry name" value="PROTEIN BANP"/>
    <property type="match status" value="1"/>
</dbReference>
<keyword evidence="3" id="KW-0812">Transmembrane</keyword>
<dbReference type="InterPro" id="IPR042343">
    <property type="entry name" value="BANP"/>
</dbReference>
<feature type="coiled-coil region" evidence="1">
    <location>
        <begin position="54"/>
        <end position="81"/>
    </location>
</feature>
<keyword evidence="4" id="KW-1185">Reference proteome</keyword>
<dbReference type="GeneID" id="106461091"/>
<evidence type="ECO:0000256" key="2">
    <source>
        <dbReference type="SAM" id="MobiDB-lite"/>
    </source>
</evidence>
<evidence type="ECO:0000313" key="5">
    <source>
        <dbReference type="RefSeq" id="XP_022243672.1"/>
    </source>
</evidence>
<dbReference type="PANTHER" id="PTHR16243">
    <property type="entry name" value="BTG3-ASSOCIATED NUCLEAR PROTEIN BANP"/>
    <property type="match status" value="1"/>
</dbReference>
<keyword evidence="3" id="KW-1133">Transmembrane helix</keyword>
<name>A0ABM1SJ67_LIMPO</name>
<evidence type="ECO:0000256" key="1">
    <source>
        <dbReference type="SAM" id="Coils"/>
    </source>
</evidence>
<proteinExistence type="predicted"/>
<protein>
    <submittedName>
        <fullName evidence="5">Protein BANP-like</fullName>
    </submittedName>
</protein>
<evidence type="ECO:0000256" key="3">
    <source>
        <dbReference type="SAM" id="Phobius"/>
    </source>
</evidence>